<keyword evidence="7" id="KW-0645">Protease</keyword>
<name>A0A6N9Q4W7_9BACL</name>
<evidence type="ECO:0000259" key="8">
    <source>
        <dbReference type="Pfam" id="PF10502"/>
    </source>
</evidence>
<dbReference type="GO" id="GO:0004252">
    <property type="term" value="F:serine-type endopeptidase activity"/>
    <property type="evidence" value="ECO:0007669"/>
    <property type="project" value="InterPro"/>
</dbReference>
<proteinExistence type="inferred from homology"/>
<gene>
    <name evidence="9" type="primary">lepB</name>
    <name evidence="9" type="ORF">ERL59_11910</name>
</gene>
<reference evidence="9 10" key="1">
    <citation type="submission" date="2019-01" db="EMBL/GenBank/DDBJ databases">
        <title>Chengkuizengella sp. nov., isolated from deep-sea sediment of East Pacific Ocean.</title>
        <authorList>
            <person name="Yang J."/>
            <person name="Lai Q."/>
            <person name="Shao Z."/>
        </authorList>
    </citation>
    <scope>NUCLEOTIDE SEQUENCE [LARGE SCALE GENOMIC DNA]</scope>
    <source>
        <strain evidence="9 10">YPA3-1-1</strain>
    </source>
</reference>
<comment type="catalytic activity">
    <reaction evidence="1 7">
        <text>Cleavage of hydrophobic, N-terminal signal or leader sequences from secreted and periplasmic proteins.</text>
        <dbReference type="EC" id="3.4.21.89"/>
    </reaction>
</comment>
<dbReference type="OrthoDB" id="9802919at2"/>
<keyword evidence="7" id="KW-0472">Membrane</keyword>
<accession>A0A6N9Q4W7</accession>
<organism evidence="9 10">
    <name type="scientific">Chengkuizengella marina</name>
    <dbReference type="NCBI Taxonomy" id="2507566"/>
    <lineage>
        <taxon>Bacteria</taxon>
        <taxon>Bacillati</taxon>
        <taxon>Bacillota</taxon>
        <taxon>Bacilli</taxon>
        <taxon>Bacillales</taxon>
        <taxon>Paenibacillaceae</taxon>
        <taxon>Chengkuizengella</taxon>
    </lineage>
</organism>
<feature type="active site" evidence="6">
    <location>
        <position position="110"/>
    </location>
</feature>
<dbReference type="InterPro" id="IPR000223">
    <property type="entry name" value="Pept_S26A_signal_pept_1"/>
</dbReference>
<dbReference type="PANTHER" id="PTHR43390:SF1">
    <property type="entry name" value="CHLOROPLAST PROCESSING PEPTIDASE"/>
    <property type="match status" value="1"/>
</dbReference>
<dbReference type="CDD" id="cd06530">
    <property type="entry name" value="S26_SPase_I"/>
    <property type="match status" value="1"/>
</dbReference>
<dbReference type="NCBIfam" id="TIGR02227">
    <property type="entry name" value="sigpep_I_bact"/>
    <property type="match status" value="1"/>
</dbReference>
<feature type="domain" description="Peptidase S26" evidence="8">
    <location>
        <begin position="13"/>
        <end position="193"/>
    </location>
</feature>
<evidence type="ECO:0000313" key="10">
    <source>
        <dbReference type="Proteomes" id="UP000448943"/>
    </source>
</evidence>
<evidence type="ECO:0000256" key="5">
    <source>
        <dbReference type="ARBA" id="ARBA00022801"/>
    </source>
</evidence>
<dbReference type="PROSITE" id="PS00760">
    <property type="entry name" value="SPASE_I_2"/>
    <property type="match status" value="1"/>
</dbReference>
<dbReference type="GO" id="GO:0009003">
    <property type="term" value="F:signal peptidase activity"/>
    <property type="evidence" value="ECO:0007669"/>
    <property type="project" value="UniProtKB-EC"/>
</dbReference>
<evidence type="ECO:0000313" key="9">
    <source>
        <dbReference type="EMBL" id="NBI29664.1"/>
    </source>
</evidence>
<dbReference type="Pfam" id="PF10502">
    <property type="entry name" value="Peptidase_S26"/>
    <property type="match status" value="1"/>
</dbReference>
<comment type="similarity">
    <text evidence="3 7">Belongs to the peptidase S26 family.</text>
</comment>
<dbReference type="EC" id="3.4.21.89" evidence="4 7"/>
<dbReference type="SUPFAM" id="SSF51306">
    <property type="entry name" value="LexA/Signal peptidase"/>
    <property type="match status" value="1"/>
</dbReference>
<evidence type="ECO:0000256" key="4">
    <source>
        <dbReference type="ARBA" id="ARBA00013208"/>
    </source>
</evidence>
<keyword evidence="7" id="KW-1133">Transmembrane helix</keyword>
<dbReference type="InterPro" id="IPR036286">
    <property type="entry name" value="LexA/Signal_pep-like_sf"/>
</dbReference>
<feature type="transmembrane region" description="Helical" evidence="7">
    <location>
        <begin position="12"/>
        <end position="29"/>
    </location>
</feature>
<keyword evidence="7" id="KW-0812">Transmembrane</keyword>
<dbReference type="InterPro" id="IPR019533">
    <property type="entry name" value="Peptidase_S26"/>
</dbReference>
<dbReference type="PANTHER" id="PTHR43390">
    <property type="entry name" value="SIGNAL PEPTIDASE I"/>
    <property type="match status" value="1"/>
</dbReference>
<dbReference type="InterPro" id="IPR019757">
    <property type="entry name" value="Pept_S26A_signal_pept_1_Lys-AS"/>
</dbReference>
<sequence length="202" mass="23017">MKQATKSIRKEIVSWIITFLVAFGVAFFIQSEVFAVTEVKQSSMENTLFENERIIIDKISDTFNDFDRGDIVIFTEEELTGGFWSSNIGIQLDDYMDKVTNGEPRKRLVKRIIGVPGDIIDIKEGQVYINGDLIAESYIKGEKTFTRNVEFPIEVPEGKVFVMGDNRTVSRDSRDFGPIDMNNIEGKAIFKMWPINEIGLID</sequence>
<dbReference type="PRINTS" id="PR00727">
    <property type="entry name" value="LEADERPTASE"/>
</dbReference>
<dbReference type="InterPro" id="IPR019758">
    <property type="entry name" value="Pept_S26A_signal_pept_1_CS"/>
</dbReference>
<evidence type="ECO:0000256" key="3">
    <source>
        <dbReference type="ARBA" id="ARBA00009370"/>
    </source>
</evidence>
<dbReference type="Gene3D" id="2.10.109.10">
    <property type="entry name" value="Umud Fragment, subunit A"/>
    <property type="match status" value="1"/>
</dbReference>
<dbReference type="Proteomes" id="UP000448943">
    <property type="component" value="Unassembled WGS sequence"/>
</dbReference>
<dbReference type="EMBL" id="SIJB01000027">
    <property type="protein sequence ID" value="NBI29664.1"/>
    <property type="molecule type" value="Genomic_DNA"/>
</dbReference>
<keyword evidence="5 7" id="KW-0378">Hydrolase</keyword>
<protein>
    <recommendedName>
        <fullName evidence="4 7">Signal peptidase I</fullName>
        <ecNumber evidence="4 7">3.4.21.89</ecNumber>
    </recommendedName>
</protein>
<dbReference type="GO" id="GO:0005886">
    <property type="term" value="C:plasma membrane"/>
    <property type="evidence" value="ECO:0007669"/>
    <property type="project" value="UniProtKB-SubCell"/>
</dbReference>
<keyword evidence="10" id="KW-1185">Reference proteome</keyword>
<dbReference type="RefSeq" id="WP_160646472.1">
    <property type="nucleotide sequence ID" value="NZ_SIJB01000027.1"/>
</dbReference>
<evidence type="ECO:0000256" key="6">
    <source>
        <dbReference type="PIRSR" id="PIRSR600223-1"/>
    </source>
</evidence>
<dbReference type="PROSITE" id="PS00761">
    <property type="entry name" value="SPASE_I_3"/>
    <property type="match status" value="1"/>
</dbReference>
<evidence type="ECO:0000256" key="7">
    <source>
        <dbReference type="RuleBase" id="RU362042"/>
    </source>
</evidence>
<evidence type="ECO:0000256" key="1">
    <source>
        <dbReference type="ARBA" id="ARBA00000677"/>
    </source>
</evidence>
<dbReference type="AlphaFoldDB" id="A0A6N9Q4W7"/>
<comment type="subcellular location">
    <subcellularLocation>
        <location evidence="2">Cell membrane</location>
        <topology evidence="2">Single-pass type II membrane protein</topology>
    </subcellularLocation>
    <subcellularLocation>
        <location evidence="7">Membrane</location>
        <topology evidence="7">Single-pass type II membrane protein</topology>
    </subcellularLocation>
</comment>
<evidence type="ECO:0000256" key="2">
    <source>
        <dbReference type="ARBA" id="ARBA00004401"/>
    </source>
</evidence>
<feature type="active site" evidence="6">
    <location>
        <position position="43"/>
    </location>
</feature>
<dbReference type="GO" id="GO:0006465">
    <property type="term" value="P:signal peptide processing"/>
    <property type="evidence" value="ECO:0007669"/>
    <property type="project" value="InterPro"/>
</dbReference>
<comment type="caution">
    <text evidence="9">The sequence shown here is derived from an EMBL/GenBank/DDBJ whole genome shotgun (WGS) entry which is preliminary data.</text>
</comment>